<proteinExistence type="predicted"/>
<comment type="caution">
    <text evidence="2">The sequence shown here is derived from an EMBL/GenBank/DDBJ whole genome shotgun (WGS) entry which is preliminary data.</text>
</comment>
<feature type="compositionally biased region" description="Basic and acidic residues" evidence="1">
    <location>
        <begin position="12"/>
        <end position="22"/>
    </location>
</feature>
<accession>A0ABS4XWY2</accession>
<evidence type="ECO:0000313" key="3">
    <source>
        <dbReference type="Proteomes" id="UP001519291"/>
    </source>
</evidence>
<dbReference type="Proteomes" id="UP001519291">
    <property type="component" value="Unassembled WGS sequence"/>
</dbReference>
<protein>
    <submittedName>
        <fullName evidence="2">Uncharacterized protein</fullName>
    </submittedName>
</protein>
<sequence>MGNVFGGGGHDLALDRHRRDELGYGPPSP</sequence>
<feature type="compositionally biased region" description="Gly residues" evidence="1">
    <location>
        <begin position="1"/>
        <end position="10"/>
    </location>
</feature>
<gene>
    <name evidence="2" type="ORF">JO379_000483</name>
</gene>
<evidence type="ECO:0000313" key="2">
    <source>
        <dbReference type="EMBL" id="MBP2401014.1"/>
    </source>
</evidence>
<feature type="region of interest" description="Disordered" evidence="1">
    <location>
        <begin position="1"/>
        <end position="29"/>
    </location>
</feature>
<dbReference type="EMBL" id="JAGIOH010000001">
    <property type="protein sequence ID" value="MBP2401014.1"/>
    <property type="molecule type" value="Genomic_DNA"/>
</dbReference>
<evidence type="ECO:0000256" key="1">
    <source>
        <dbReference type="SAM" id="MobiDB-lite"/>
    </source>
</evidence>
<name>A0ABS4XWY2_9ACTN</name>
<keyword evidence="3" id="KW-1185">Reference proteome</keyword>
<reference evidence="2 3" key="1">
    <citation type="submission" date="2021-03" db="EMBL/GenBank/DDBJ databases">
        <title>Sequencing the genomes of 1000 actinobacteria strains.</title>
        <authorList>
            <person name="Klenk H.-P."/>
        </authorList>
    </citation>
    <scope>NUCLEOTIDE SEQUENCE [LARGE SCALE GENOMIC DNA]</scope>
    <source>
        <strain evidence="2 3">DSM 41480</strain>
    </source>
</reference>
<organism evidence="2 3">
    <name type="scientific">Streptomyces syringium</name>
    <dbReference type="NCBI Taxonomy" id="76729"/>
    <lineage>
        <taxon>Bacteria</taxon>
        <taxon>Bacillati</taxon>
        <taxon>Actinomycetota</taxon>
        <taxon>Actinomycetes</taxon>
        <taxon>Kitasatosporales</taxon>
        <taxon>Streptomycetaceae</taxon>
        <taxon>Streptomyces</taxon>
    </lineage>
</organism>